<keyword evidence="1" id="KW-1133">Transmembrane helix</keyword>
<evidence type="ECO:0000313" key="2">
    <source>
        <dbReference type="EMBL" id="KIW90473.1"/>
    </source>
</evidence>
<keyword evidence="1" id="KW-0812">Transmembrane</keyword>
<accession>A0A0D2HB66</accession>
<proteinExistence type="predicted"/>
<name>A0A0D2HB66_CLAB1</name>
<feature type="transmembrane region" description="Helical" evidence="1">
    <location>
        <begin position="41"/>
        <end position="59"/>
    </location>
</feature>
<dbReference type="HOGENOM" id="CLU_1011959_0_0_1"/>
<dbReference type="RefSeq" id="XP_016617142.1">
    <property type="nucleotide sequence ID" value="XM_016766844.1"/>
</dbReference>
<evidence type="ECO:0000256" key="1">
    <source>
        <dbReference type="SAM" id="Phobius"/>
    </source>
</evidence>
<keyword evidence="1" id="KW-0472">Membrane</keyword>
<organism evidence="2 3">
    <name type="scientific">Cladophialophora bantiana (strain ATCC 10958 / CBS 173.52 / CDC B-1940 / NIH 8579)</name>
    <name type="common">Xylohypha bantiana</name>
    <dbReference type="NCBI Taxonomy" id="1442370"/>
    <lineage>
        <taxon>Eukaryota</taxon>
        <taxon>Fungi</taxon>
        <taxon>Dikarya</taxon>
        <taxon>Ascomycota</taxon>
        <taxon>Pezizomycotina</taxon>
        <taxon>Eurotiomycetes</taxon>
        <taxon>Chaetothyriomycetidae</taxon>
        <taxon>Chaetothyriales</taxon>
        <taxon>Herpotrichiellaceae</taxon>
        <taxon>Cladophialophora</taxon>
    </lineage>
</organism>
<dbReference type="EMBL" id="KN846993">
    <property type="protein sequence ID" value="KIW90473.1"/>
    <property type="molecule type" value="Genomic_DNA"/>
</dbReference>
<keyword evidence="3" id="KW-1185">Reference proteome</keyword>
<reference evidence="2" key="1">
    <citation type="submission" date="2015-01" db="EMBL/GenBank/DDBJ databases">
        <title>The Genome Sequence of Cladophialophora bantiana CBS 173.52.</title>
        <authorList>
            <consortium name="The Broad Institute Genomics Platform"/>
            <person name="Cuomo C."/>
            <person name="de Hoog S."/>
            <person name="Gorbushina A."/>
            <person name="Stielow B."/>
            <person name="Teixiera M."/>
            <person name="Abouelleil A."/>
            <person name="Chapman S.B."/>
            <person name="Priest M."/>
            <person name="Young S.K."/>
            <person name="Wortman J."/>
            <person name="Nusbaum C."/>
            <person name="Birren B."/>
        </authorList>
    </citation>
    <scope>NUCLEOTIDE SEQUENCE [LARGE SCALE GENOMIC DNA]</scope>
    <source>
        <strain evidence="2">CBS 173.52</strain>
    </source>
</reference>
<dbReference type="GeneID" id="27702047"/>
<protein>
    <submittedName>
        <fullName evidence="2">Uncharacterized protein</fullName>
    </submittedName>
</protein>
<dbReference type="Proteomes" id="UP000053789">
    <property type="component" value="Unassembled WGS sequence"/>
</dbReference>
<dbReference type="VEuPathDB" id="FungiDB:Z519_09119"/>
<sequence length="275" mass="30155">MIKAVWQTFPVHTGVANYLLRKYAVEDTTAHDRIHNAEADLPYVGLTVWAFTGISATFSNWTRSFLGISLARIFFPDSTTLTCIIFLGQDQLDLVTGTRLLLLLFQAVEIACFAAAFLWLAFLAHDLKQAEMASIGRLKAIMFAIAGTYLLGSGAVVALTWWWRENNLATKTKGSVIGRIGTNPEYCILGDETETTMNTWCLAPCPRHALSGGPSSSDLKDNYHSGGCFLDMAIETCGRQAIRSLPIEPYPGLDHLIGGFSPLELVCFKECAHLG</sequence>
<feature type="transmembrane region" description="Helical" evidence="1">
    <location>
        <begin position="65"/>
        <end position="88"/>
    </location>
</feature>
<feature type="transmembrane region" description="Helical" evidence="1">
    <location>
        <begin position="140"/>
        <end position="163"/>
    </location>
</feature>
<feature type="transmembrane region" description="Helical" evidence="1">
    <location>
        <begin position="100"/>
        <end position="120"/>
    </location>
</feature>
<dbReference type="AlphaFoldDB" id="A0A0D2HB66"/>
<gene>
    <name evidence="2" type="ORF">Z519_09119</name>
</gene>
<dbReference type="OrthoDB" id="4127210at2759"/>
<evidence type="ECO:0000313" key="3">
    <source>
        <dbReference type="Proteomes" id="UP000053789"/>
    </source>
</evidence>